<dbReference type="InterPro" id="IPR037523">
    <property type="entry name" value="VOC_core"/>
</dbReference>
<name>A0A0J9VFD1_FUSO4</name>
<dbReference type="VEuPathDB" id="FungiDB:FOXG_10153"/>
<gene>
    <name evidence="2" type="ORF">FOXG_10153</name>
</gene>
<dbReference type="InterPro" id="IPR004360">
    <property type="entry name" value="Glyas_Fos-R_dOase_dom"/>
</dbReference>
<dbReference type="PROSITE" id="PS51819">
    <property type="entry name" value="VOC"/>
    <property type="match status" value="1"/>
</dbReference>
<proteinExistence type="predicted"/>
<accession>A0A0J9VFD1</accession>
<dbReference type="AlphaFoldDB" id="A0A0J9VFD1"/>
<dbReference type="SUPFAM" id="SSF54593">
    <property type="entry name" value="Glyoxalase/Bleomycin resistance protein/Dihydroxybiphenyl dioxygenase"/>
    <property type="match status" value="1"/>
</dbReference>
<sequence length="184" mass="20638">MSQLEPTNRPINHIAISCTDIEELIKWYTNVLGFEIIGDIQHCSRAKDPTPFETIFVSYSPLLQELKFAILTTGNGVCIECFQFIDPPPRPREEEFEYTRAGVFHICVTDRNPEILVKKILDEGGRTLGGWIDYSRFGLEGHNGIYTQDPWGNVVEIMSLSLERVSSTGTALMNAAKTLTAGKL</sequence>
<dbReference type="Pfam" id="PF00903">
    <property type="entry name" value="Glyoxalase"/>
    <property type="match status" value="1"/>
</dbReference>
<dbReference type="Proteomes" id="UP000009097">
    <property type="component" value="Unassembled WGS sequence"/>
</dbReference>
<protein>
    <recommendedName>
        <fullName evidence="1">VOC domain-containing protein</fullName>
    </recommendedName>
</protein>
<feature type="domain" description="VOC" evidence="1">
    <location>
        <begin position="10"/>
        <end position="160"/>
    </location>
</feature>
<organism evidence="2 3">
    <name type="scientific">Fusarium oxysporum f. sp. lycopersici (strain 4287 / CBS 123668 / FGSC 9935 / NRRL 34936)</name>
    <name type="common">Fusarium vascular wilt of tomato</name>
    <dbReference type="NCBI Taxonomy" id="426428"/>
    <lineage>
        <taxon>Eukaryota</taxon>
        <taxon>Fungi</taxon>
        <taxon>Dikarya</taxon>
        <taxon>Ascomycota</taxon>
        <taxon>Pezizomycotina</taxon>
        <taxon>Sordariomycetes</taxon>
        <taxon>Hypocreomycetidae</taxon>
        <taxon>Hypocreales</taxon>
        <taxon>Nectriaceae</taxon>
        <taxon>Fusarium</taxon>
        <taxon>Fusarium oxysporum species complex</taxon>
    </lineage>
</organism>
<dbReference type="GeneID" id="28951647"/>
<dbReference type="EMBL" id="DS231707">
    <property type="protein sequence ID" value="KNB09611.1"/>
    <property type="molecule type" value="Genomic_DNA"/>
</dbReference>
<dbReference type="OrthoDB" id="16820at2759"/>
<evidence type="ECO:0000313" key="2">
    <source>
        <dbReference type="EMBL" id="KNB09611.1"/>
    </source>
</evidence>
<dbReference type="RefSeq" id="XP_018247656.1">
    <property type="nucleotide sequence ID" value="XM_018389393.1"/>
</dbReference>
<reference evidence="2" key="1">
    <citation type="submission" date="2007-04" db="EMBL/GenBank/DDBJ databases">
        <authorList>
            <consortium name="The Broad Institute Genome Sequencing Platform"/>
            <person name="Birren B."/>
            <person name="Lander E."/>
            <person name="Galagan J."/>
            <person name="Nusbaum C."/>
            <person name="Devon K."/>
            <person name="Ma L.-J."/>
            <person name="Jaffe D."/>
            <person name="Butler J."/>
            <person name="Alvarez P."/>
            <person name="Gnerre S."/>
            <person name="Grabherr M."/>
            <person name="Kleber M."/>
            <person name="Mauceli E."/>
            <person name="Brockman W."/>
            <person name="MacCallum I.A."/>
            <person name="Young S."/>
            <person name="LaButti K."/>
            <person name="DeCaprio D."/>
            <person name="Crawford M."/>
            <person name="Koehrsen M."/>
            <person name="Engels R."/>
            <person name="Montgomery P."/>
            <person name="Pearson M."/>
            <person name="Howarth C."/>
            <person name="Larson L."/>
            <person name="White J."/>
            <person name="O'Leary S."/>
            <person name="Kodira C."/>
            <person name="Zeng Q."/>
            <person name="Yandava C."/>
            <person name="Alvarado L."/>
            <person name="Kistler C."/>
            <person name="Shim W.-B."/>
            <person name="Kang S."/>
            <person name="Woloshuk C."/>
        </authorList>
    </citation>
    <scope>NUCLEOTIDE SEQUENCE</scope>
    <source>
        <strain evidence="2">4287</strain>
    </source>
</reference>
<dbReference type="Gene3D" id="3.10.180.10">
    <property type="entry name" value="2,3-Dihydroxybiphenyl 1,2-Dioxygenase, domain 1"/>
    <property type="match status" value="1"/>
</dbReference>
<evidence type="ECO:0000313" key="3">
    <source>
        <dbReference type="Proteomes" id="UP000009097"/>
    </source>
</evidence>
<dbReference type="InterPro" id="IPR029068">
    <property type="entry name" value="Glyas_Bleomycin-R_OHBP_Dase"/>
</dbReference>
<dbReference type="KEGG" id="fox:FOXG_10153"/>
<reference evidence="2" key="2">
    <citation type="journal article" date="2010" name="Nature">
        <title>Comparative genomics reveals mobile pathogenicity chromosomes in Fusarium.</title>
        <authorList>
            <person name="Ma L.J."/>
            <person name="van der Does H.C."/>
            <person name="Borkovich K.A."/>
            <person name="Coleman J.J."/>
            <person name="Daboussi M.J."/>
            <person name="Di Pietro A."/>
            <person name="Dufresne M."/>
            <person name="Freitag M."/>
            <person name="Grabherr M."/>
            <person name="Henrissat B."/>
            <person name="Houterman P.M."/>
            <person name="Kang S."/>
            <person name="Shim W.B."/>
            <person name="Woloshuk C."/>
            <person name="Xie X."/>
            <person name="Xu J.R."/>
            <person name="Antoniw J."/>
            <person name="Baker S.E."/>
            <person name="Bluhm B.H."/>
            <person name="Breakspear A."/>
            <person name="Brown D.W."/>
            <person name="Butchko R.A."/>
            <person name="Chapman S."/>
            <person name="Coulson R."/>
            <person name="Coutinho P.M."/>
            <person name="Danchin E.G."/>
            <person name="Diener A."/>
            <person name="Gale L.R."/>
            <person name="Gardiner D.M."/>
            <person name="Goff S."/>
            <person name="Hammond-Kosack K.E."/>
            <person name="Hilburn K."/>
            <person name="Hua-Van A."/>
            <person name="Jonkers W."/>
            <person name="Kazan K."/>
            <person name="Kodira C.D."/>
            <person name="Koehrsen M."/>
            <person name="Kumar L."/>
            <person name="Lee Y.H."/>
            <person name="Li L."/>
            <person name="Manners J.M."/>
            <person name="Miranda-Saavedra D."/>
            <person name="Mukherjee M."/>
            <person name="Park G."/>
            <person name="Park J."/>
            <person name="Park S.Y."/>
            <person name="Proctor R.H."/>
            <person name="Regev A."/>
            <person name="Ruiz-Roldan M.C."/>
            <person name="Sain D."/>
            <person name="Sakthikumar S."/>
            <person name="Sykes S."/>
            <person name="Schwartz D.C."/>
            <person name="Turgeon B.G."/>
            <person name="Wapinski I."/>
            <person name="Yoder O."/>
            <person name="Young S."/>
            <person name="Zeng Q."/>
            <person name="Zhou S."/>
            <person name="Galagan J."/>
            <person name="Cuomo C.A."/>
            <person name="Kistler H.C."/>
            <person name="Rep M."/>
        </authorList>
    </citation>
    <scope>NUCLEOTIDE SEQUENCE [LARGE SCALE GENOMIC DNA]</scope>
    <source>
        <strain evidence="2">4287</strain>
    </source>
</reference>
<evidence type="ECO:0000259" key="1">
    <source>
        <dbReference type="PROSITE" id="PS51819"/>
    </source>
</evidence>